<dbReference type="Gene3D" id="1.20.1280.50">
    <property type="match status" value="1"/>
</dbReference>
<dbReference type="AlphaFoldDB" id="A0A6I9QN77"/>
<dbReference type="SMART" id="SM00256">
    <property type="entry name" value="FBOX"/>
    <property type="match status" value="1"/>
</dbReference>
<name>A0A6I9QN77_ELAGV</name>
<dbReference type="InParanoid" id="A0A6I9QN77"/>
<keyword evidence="2" id="KW-1185">Reference proteome</keyword>
<dbReference type="InterPro" id="IPR011043">
    <property type="entry name" value="Gal_Oxase/kelch_b-propeller"/>
</dbReference>
<evidence type="ECO:0000259" key="1">
    <source>
        <dbReference type="PROSITE" id="PS50181"/>
    </source>
</evidence>
<sequence length="428" mass="48924">MKNSECKLSEMSCGLERIRTLDPSAHCKRRVLEKCSKPKPSERDRAIHIPDDVMVNILSRLPVRSVLKFRCVCKLWHSLTQERYFVGQHYQHHWNKNNPGFIILSWIPRISEITLYYFTEEIHKFRMKGHRREETFSLSNPCDGLICVYGLESTYIVNPSIGEFVTLPEDSLNRPYRPNVGANIGLGYDISTGEYKVVRLAPRTRFPESCTTSCEIFTLGSHSWRAIGDVPYSVSCSVPAFVNGNIHWTIRTDHDEDPRIGLSFDIKNETFDVILHPEGHTDSIFATVTELGGYLCVSSSNSTRANNHMQKDLYILEDYISRKWIKHTIDMRLVGLQNPSFLAPRMQPVVVQHGKIILANDWGRFEYYNPKTRCFEKPAFLTPGIVAPYLESLISPLAIQQTMDEGIPERDAAFFPSDRGQQAGVGHL</sequence>
<proteinExistence type="predicted"/>
<dbReference type="Pfam" id="PF08268">
    <property type="entry name" value="FBA_3"/>
    <property type="match status" value="1"/>
</dbReference>
<dbReference type="InterPro" id="IPR013187">
    <property type="entry name" value="F-box-assoc_dom_typ3"/>
</dbReference>
<dbReference type="OrthoDB" id="1630514at2759"/>
<dbReference type="CDD" id="cd22157">
    <property type="entry name" value="F-box_AtFBW1-like"/>
    <property type="match status" value="1"/>
</dbReference>
<dbReference type="SUPFAM" id="SSF81383">
    <property type="entry name" value="F-box domain"/>
    <property type="match status" value="1"/>
</dbReference>
<dbReference type="PANTHER" id="PTHR31111">
    <property type="entry name" value="BNAA05G37150D PROTEIN-RELATED"/>
    <property type="match status" value="1"/>
</dbReference>
<reference evidence="3" key="1">
    <citation type="submission" date="2025-08" db="UniProtKB">
        <authorList>
            <consortium name="RefSeq"/>
        </authorList>
    </citation>
    <scope>IDENTIFICATION</scope>
</reference>
<evidence type="ECO:0000313" key="3">
    <source>
        <dbReference type="RefSeq" id="XP_010912052.1"/>
    </source>
</evidence>
<protein>
    <submittedName>
        <fullName evidence="3">F-box protein At1g11270</fullName>
    </submittedName>
</protein>
<dbReference type="Pfam" id="PF00646">
    <property type="entry name" value="F-box"/>
    <property type="match status" value="1"/>
</dbReference>
<dbReference type="InterPro" id="IPR017451">
    <property type="entry name" value="F-box-assoc_interact_dom"/>
</dbReference>
<accession>A0A6I9QN77</accession>
<gene>
    <name evidence="3" type="primary">LOC105038058</name>
</gene>
<dbReference type="GeneID" id="105038058"/>
<dbReference type="InterPro" id="IPR036047">
    <property type="entry name" value="F-box-like_dom_sf"/>
</dbReference>
<dbReference type="PROSITE" id="PS50181">
    <property type="entry name" value="FBOX"/>
    <property type="match status" value="1"/>
</dbReference>
<dbReference type="SUPFAM" id="SSF50965">
    <property type="entry name" value="Galactose oxidase, central domain"/>
    <property type="match status" value="1"/>
</dbReference>
<dbReference type="NCBIfam" id="TIGR01640">
    <property type="entry name" value="F_box_assoc_1"/>
    <property type="match status" value="1"/>
</dbReference>
<dbReference type="RefSeq" id="XP_010912052.1">
    <property type="nucleotide sequence ID" value="XM_010913750.3"/>
</dbReference>
<evidence type="ECO:0000313" key="2">
    <source>
        <dbReference type="Proteomes" id="UP000504607"/>
    </source>
</evidence>
<organism evidence="2 3">
    <name type="scientific">Elaeis guineensis var. tenera</name>
    <name type="common">Oil palm</name>
    <dbReference type="NCBI Taxonomy" id="51953"/>
    <lineage>
        <taxon>Eukaryota</taxon>
        <taxon>Viridiplantae</taxon>
        <taxon>Streptophyta</taxon>
        <taxon>Embryophyta</taxon>
        <taxon>Tracheophyta</taxon>
        <taxon>Spermatophyta</taxon>
        <taxon>Magnoliopsida</taxon>
        <taxon>Liliopsida</taxon>
        <taxon>Arecaceae</taxon>
        <taxon>Arecoideae</taxon>
        <taxon>Cocoseae</taxon>
        <taxon>Elaeidinae</taxon>
        <taxon>Elaeis</taxon>
    </lineage>
</organism>
<feature type="domain" description="F-box" evidence="1">
    <location>
        <begin position="43"/>
        <end position="93"/>
    </location>
</feature>
<dbReference type="KEGG" id="egu:105038058"/>
<dbReference type="Proteomes" id="UP000504607">
    <property type="component" value="Chromosome 2"/>
</dbReference>
<dbReference type="InterPro" id="IPR001810">
    <property type="entry name" value="F-box_dom"/>
</dbReference>
<dbReference type="PANTHER" id="PTHR31111:SF136">
    <property type="entry name" value="F-BOX ASSOCIATED DOMAIN-CONTAINING PROTEIN"/>
    <property type="match status" value="1"/>
</dbReference>